<dbReference type="InterPro" id="IPR016181">
    <property type="entry name" value="Acyl_CoA_acyltransferase"/>
</dbReference>
<dbReference type="EMBL" id="CP064815">
    <property type="protein sequence ID" value="QPG76163.1"/>
    <property type="molecule type" value="Genomic_DNA"/>
</dbReference>
<dbReference type="PANTHER" id="PTHR34815">
    <property type="entry name" value="LYSINE ACETYLTRANSFERASE"/>
    <property type="match status" value="1"/>
</dbReference>
<dbReference type="RefSeq" id="XP_038779728.1">
    <property type="nucleotide sequence ID" value="XM_038923800.1"/>
</dbReference>
<dbReference type="AlphaFoldDB" id="A0A875S5G0"/>
<dbReference type="Pfam" id="PF22998">
    <property type="entry name" value="GNAT_LYC1-like"/>
    <property type="match status" value="1"/>
</dbReference>
<evidence type="ECO:0000313" key="3">
    <source>
        <dbReference type="Proteomes" id="UP000662931"/>
    </source>
</evidence>
<dbReference type="PANTHER" id="PTHR34815:SF2">
    <property type="entry name" value="N-ACETYLTRANSFERASE DOMAIN-CONTAINING PROTEIN"/>
    <property type="match status" value="1"/>
</dbReference>
<keyword evidence="3" id="KW-1185">Reference proteome</keyword>
<organism evidence="2 3">
    <name type="scientific">Eeniella nana</name>
    <name type="common">Yeast</name>
    <name type="synonym">Brettanomyces nanus</name>
    <dbReference type="NCBI Taxonomy" id="13502"/>
    <lineage>
        <taxon>Eukaryota</taxon>
        <taxon>Fungi</taxon>
        <taxon>Dikarya</taxon>
        <taxon>Ascomycota</taxon>
        <taxon>Saccharomycotina</taxon>
        <taxon>Pichiomycetes</taxon>
        <taxon>Pichiales</taxon>
        <taxon>Pichiaceae</taxon>
        <taxon>Brettanomyces</taxon>
    </lineage>
</organism>
<feature type="domain" description="N-acetyltransferase" evidence="1">
    <location>
        <begin position="31"/>
        <end position="205"/>
    </location>
</feature>
<dbReference type="OrthoDB" id="2020070at2759"/>
<gene>
    <name evidence="2" type="ORF">FOA43_003549</name>
</gene>
<reference evidence="2" key="1">
    <citation type="submission" date="2020-10" db="EMBL/GenBank/DDBJ databases">
        <authorList>
            <person name="Roach M.J.R."/>
        </authorList>
    </citation>
    <scope>NUCLEOTIDE SEQUENCE</scope>
    <source>
        <strain evidence="2">CBS 1945</strain>
    </source>
</reference>
<evidence type="ECO:0000259" key="1">
    <source>
        <dbReference type="PROSITE" id="PS51186"/>
    </source>
</evidence>
<proteinExistence type="predicted"/>
<dbReference type="GO" id="GO:0016747">
    <property type="term" value="F:acyltransferase activity, transferring groups other than amino-acyl groups"/>
    <property type="evidence" value="ECO:0007669"/>
    <property type="project" value="InterPro"/>
</dbReference>
<dbReference type="Pfam" id="PF13527">
    <property type="entry name" value="Acetyltransf_9"/>
    <property type="match status" value="1"/>
</dbReference>
<dbReference type="Gene3D" id="3.40.630.30">
    <property type="match status" value="1"/>
</dbReference>
<dbReference type="InterPro" id="IPR053013">
    <property type="entry name" value="LAT"/>
</dbReference>
<dbReference type="PROSITE" id="PS51186">
    <property type="entry name" value="GNAT"/>
    <property type="match status" value="1"/>
</dbReference>
<name>A0A875S5G0_EENNA</name>
<evidence type="ECO:0000313" key="2">
    <source>
        <dbReference type="EMBL" id="QPG76163.1"/>
    </source>
</evidence>
<accession>A0A875S5G0</accession>
<sequence length="381" mass="45058">MLVLEHTSDWEILRYCQSRNYPTWGQPFTLTDYQEREEINYKHELCDIMRDYSKKKKGVYYWIMRDSEADIERSSNPKFQNIVSACEILVRDSYFVDASSNDKTDIQECLSAVIGSVFTFPEYRSRGYATKMLKLLVDKMKILLGNPYDFSFLYSEVGEFYSKFGFKSYYEPLCVIQVGSHRTKVSYKYTELTTDFHAQMELYDERLKRLMKKHAQKENKLVVSLKPEQNIIEWFLNRSRFSARALKGFTDIRTKELVFGAKLDTETNDFIIWFDDFRENTAVVLLLYADSLENVKKLVDICKFHIPNEMNKIIFWETELYDFDKSGESRNEKEIQTFVKDQLGCETGLENGSLSALRMLKETVNSQRDTIWEGNGKWAWF</sequence>
<dbReference type="GeneID" id="62196949"/>
<protein>
    <recommendedName>
        <fullName evidence="1">N-acetyltransferase domain-containing protein</fullName>
    </recommendedName>
</protein>
<dbReference type="Proteomes" id="UP000662931">
    <property type="component" value="Chromosome 4"/>
</dbReference>
<dbReference type="InterPro" id="IPR000182">
    <property type="entry name" value="GNAT_dom"/>
</dbReference>
<dbReference type="SUPFAM" id="SSF55729">
    <property type="entry name" value="Acyl-CoA N-acyltransferases (Nat)"/>
    <property type="match status" value="1"/>
</dbReference>
<dbReference type="CDD" id="cd04301">
    <property type="entry name" value="NAT_SF"/>
    <property type="match status" value="1"/>
</dbReference>
<dbReference type="InterPro" id="IPR055100">
    <property type="entry name" value="GNAT_LYC1-like"/>
</dbReference>
<dbReference type="KEGG" id="bnn:FOA43_003549"/>